<protein>
    <submittedName>
        <fullName evidence="2">Uncharacterized protein</fullName>
    </submittedName>
</protein>
<evidence type="ECO:0000313" key="3">
    <source>
        <dbReference type="EMBL" id="ATP11057.1"/>
    </source>
</evidence>
<gene>
    <name evidence="2" type="ORF">Asalp_39790</name>
    <name evidence="3" type="ORF">Asalp_39810</name>
</gene>
<feature type="chain" id="PRO_5014285299" evidence="1">
    <location>
        <begin position="24"/>
        <end position="110"/>
    </location>
</feature>
<reference evidence="2" key="1">
    <citation type="submission" date="2017-07" db="EMBL/GenBank/DDBJ databases">
        <title>The complete and fully assembled genome sequence of Aeromonas salmonicida subsp. pectolytica and its comparative analysis to other fully sequenced and assembled Aeromonas strains: deep investigation of the mobilome in environmental and pathogenic strains.</title>
        <authorList>
            <person name="Pfeiffer F."/>
            <person name="Zamora-Lagos M.-A."/>
            <person name="Blettinger M."/>
            <person name="Yeroslaviz A."/>
            <person name="Dahl A."/>
            <person name="Gruber S."/>
            <person name="Habermann B.H."/>
        </authorList>
    </citation>
    <scope>NUCLEOTIDE SEQUENCE</scope>
    <source>
        <strain evidence="2">34mel</strain>
    </source>
</reference>
<organism evidence="2 4">
    <name type="scientific">Aeromonas salmonicida subsp. pectinolytica 34mel</name>
    <dbReference type="NCBI Taxonomy" id="1324960"/>
    <lineage>
        <taxon>Bacteria</taxon>
        <taxon>Pseudomonadati</taxon>
        <taxon>Pseudomonadota</taxon>
        <taxon>Gammaproteobacteria</taxon>
        <taxon>Aeromonadales</taxon>
        <taxon>Aeromonadaceae</taxon>
        <taxon>Aeromonas</taxon>
    </lineage>
</organism>
<feature type="signal peptide" evidence="1">
    <location>
        <begin position="1"/>
        <end position="23"/>
    </location>
</feature>
<dbReference type="EMBL" id="CP022426">
    <property type="protein sequence ID" value="ATP11055.1"/>
    <property type="molecule type" value="Genomic_DNA"/>
</dbReference>
<reference evidence="4" key="2">
    <citation type="journal article" date="2018" name="BMC Genomics">
        <title>The complete and fully assembled genome sequence of Aeromonas salmonicida subsp. pectinolytica and its comparative analysis with other Aeromonas species: investigation of the mobilome in environmental and pathogenic strains.</title>
        <authorList>
            <person name="Pfeiffer F."/>
            <person name="Zamora-Lagos M.A."/>
            <person name="Blettinger M."/>
            <person name="Yeroslaviz A."/>
            <person name="Dahl A."/>
            <person name="Gruber S."/>
            <person name="Habermann B.H."/>
        </authorList>
    </citation>
    <scope>NUCLEOTIDE SEQUENCE [LARGE SCALE GENOMIC DNA]</scope>
    <source>
        <strain evidence="4">34mel</strain>
    </source>
</reference>
<dbReference type="RefSeq" id="WP_017412399.1">
    <property type="nucleotide sequence ID" value="NZ_CP022426.1"/>
</dbReference>
<dbReference type="EMBL" id="CP022426">
    <property type="protein sequence ID" value="ATP11057.1"/>
    <property type="molecule type" value="Genomic_DNA"/>
</dbReference>
<dbReference type="Proteomes" id="UP000222916">
    <property type="component" value="Chromosome"/>
</dbReference>
<keyword evidence="1" id="KW-0732">Signal</keyword>
<name>A0A2D1QLD0_AERSA</name>
<evidence type="ECO:0000256" key="1">
    <source>
        <dbReference type="SAM" id="SignalP"/>
    </source>
</evidence>
<evidence type="ECO:0000313" key="2">
    <source>
        <dbReference type="EMBL" id="ATP11055.1"/>
    </source>
</evidence>
<dbReference type="AlphaFoldDB" id="A0A2D1QLD0"/>
<proteinExistence type="predicted"/>
<accession>A0A2D1QLD0</accession>
<sequence>MNMKNVIKMLAVAGLMTAGFAQASVPADFNAAPGVLFVNWHATAAVDGKTNPMLEVRNESGDVVASVHANLMGTQQVRIPSRTQGNLTVSLGEQSSDYRIPFGIGSGKQR</sequence>
<evidence type="ECO:0000313" key="4">
    <source>
        <dbReference type="Proteomes" id="UP000222916"/>
    </source>
</evidence>